<protein>
    <recommendedName>
        <fullName evidence="12">Riboflavin biosynthesis protein RibD</fullName>
    </recommendedName>
    <domain>
        <recommendedName>
            <fullName evidence="12">Diaminohydroxyphosphoribosylaminopyrimidine deaminase</fullName>
            <shortName evidence="12">DRAP deaminase</shortName>
            <ecNumber evidence="12">3.5.4.26</ecNumber>
        </recommendedName>
        <alternativeName>
            <fullName evidence="12">Riboflavin-specific deaminase</fullName>
        </alternativeName>
    </domain>
    <domain>
        <recommendedName>
            <fullName evidence="12">5-amino-6-(5-phosphoribosylamino)uracil reductase</fullName>
            <ecNumber evidence="12">1.1.1.193</ecNumber>
        </recommendedName>
        <alternativeName>
            <fullName evidence="12">HTP reductase</fullName>
        </alternativeName>
    </domain>
</protein>
<dbReference type="PANTHER" id="PTHR38011">
    <property type="entry name" value="DIHYDROFOLATE REDUCTASE FAMILY PROTEIN (AFU_ORTHOLOGUE AFUA_8G06820)"/>
    <property type="match status" value="1"/>
</dbReference>
<dbReference type="EMBL" id="JBBVGT010000002">
    <property type="protein sequence ID" value="MFB5944808.1"/>
    <property type="molecule type" value="Genomic_DNA"/>
</dbReference>
<evidence type="ECO:0000256" key="11">
    <source>
        <dbReference type="ARBA" id="ARBA00023268"/>
    </source>
</evidence>
<comment type="similarity">
    <text evidence="5 12">In the C-terminal section; belongs to the HTP reductase family.</text>
</comment>
<comment type="pathway">
    <text evidence="3 12">Cofactor biosynthesis; riboflavin biosynthesis; 5-amino-6-(D-ribitylamino)uracil from GTP: step 3/4.</text>
</comment>
<organism evidence="14 15">
    <name type="scientific">Albibacterium profundi</name>
    <dbReference type="NCBI Taxonomy" id="3134906"/>
    <lineage>
        <taxon>Bacteria</taxon>
        <taxon>Pseudomonadati</taxon>
        <taxon>Bacteroidota</taxon>
        <taxon>Sphingobacteriia</taxon>
        <taxon>Sphingobacteriales</taxon>
        <taxon>Sphingobacteriaceae</taxon>
        <taxon>Albibacterium</taxon>
    </lineage>
</organism>
<dbReference type="RefSeq" id="WP_375556368.1">
    <property type="nucleotide sequence ID" value="NZ_JBBVGT010000002.1"/>
</dbReference>
<evidence type="ECO:0000259" key="13">
    <source>
        <dbReference type="PROSITE" id="PS51747"/>
    </source>
</evidence>
<keyword evidence="6 12" id="KW-0686">Riboflavin biosynthesis</keyword>
<dbReference type="PIRSF" id="PIRSF006769">
    <property type="entry name" value="RibD"/>
    <property type="match status" value="1"/>
</dbReference>
<keyword evidence="11" id="KW-0511">Multifunctional enzyme</keyword>
<accession>A0ABV5CB82</accession>
<dbReference type="Pfam" id="PF00383">
    <property type="entry name" value="dCMP_cyt_deam_1"/>
    <property type="match status" value="1"/>
</dbReference>
<name>A0ABV5CB82_9SPHI</name>
<dbReference type="GO" id="GO:0008703">
    <property type="term" value="F:5-amino-6-(5-phosphoribosylamino)uracil reductase activity"/>
    <property type="evidence" value="ECO:0007669"/>
    <property type="project" value="UniProtKB-EC"/>
</dbReference>
<dbReference type="InterPro" id="IPR024072">
    <property type="entry name" value="DHFR-like_dom_sf"/>
</dbReference>
<keyword evidence="12 14" id="KW-0378">Hydrolase</keyword>
<dbReference type="InterPro" id="IPR016193">
    <property type="entry name" value="Cytidine_deaminase-like"/>
</dbReference>
<dbReference type="InterPro" id="IPR016192">
    <property type="entry name" value="APOBEC/CMP_deaminase_Zn-bd"/>
</dbReference>
<comment type="pathway">
    <text evidence="2 12">Cofactor biosynthesis; riboflavin biosynthesis; 5-amino-6-(D-ribitylamino)uracil from GTP: step 2/4.</text>
</comment>
<keyword evidence="7 12" id="KW-0479">Metal-binding</keyword>
<dbReference type="SUPFAM" id="SSF53597">
    <property type="entry name" value="Dihydrofolate reductase-like"/>
    <property type="match status" value="1"/>
</dbReference>
<keyword evidence="10 12" id="KW-0560">Oxidoreductase</keyword>
<evidence type="ECO:0000313" key="14">
    <source>
        <dbReference type="EMBL" id="MFB5944808.1"/>
    </source>
</evidence>
<evidence type="ECO:0000256" key="5">
    <source>
        <dbReference type="ARBA" id="ARBA00007417"/>
    </source>
</evidence>
<dbReference type="PROSITE" id="PS51747">
    <property type="entry name" value="CYT_DCMP_DEAMINASES_2"/>
    <property type="match status" value="1"/>
</dbReference>
<dbReference type="PANTHER" id="PTHR38011:SF7">
    <property type="entry name" value="2,5-DIAMINO-6-RIBOSYLAMINO-4(3H)-PYRIMIDINONE 5'-PHOSPHATE REDUCTASE"/>
    <property type="match status" value="1"/>
</dbReference>
<dbReference type="Proteomes" id="UP001580928">
    <property type="component" value="Unassembled WGS sequence"/>
</dbReference>
<dbReference type="InterPro" id="IPR050765">
    <property type="entry name" value="Riboflavin_Biosynth_HTPR"/>
</dbReference>
<evidence type="ECO:0000256" key="2">
    <source>
        <dbReference type="ARBA" id="ARBA00004882"/>
    </source>
</evidence>
<sequence length="349" mass="39441">MQNHDIYMRRCLDLASLGAGSVSPNPMVGAVIVHDQQVIGEGWHERYGQAHAEVNAINQVLTSYNSQAEELLRNSTLYVSLEPCSHHGKTPPCVDLIIKHQIPHVVIGCRDSFDKVNGQGIKRLTDAGVRVTEGVLEKEARHLNRRFFTQISKKRPYIILKWAQTADGYFAPVDAQQKWISSKQSKLLVHRWRSEEDAILVGKNTALIDNPQLNTRLWKGKNPKRIVMDRNLELPPNLHLFDKSVETIVLNEKKTDIQANLKYISLESFDFYLAESVSFQLFLLDIQSVIIEGGAKTIDLFIKSGLWDEARVFTSDTIWGEGLAAPRINAGPTESLRIGSDQLSIYYRP</sequence>
<comment type="catalytic activity">
    <reaction evidence="12">
        <text>5-amino-6-(5-phospho-D-ribitylamino)uracil + NADP(+) = 5-amino-6-(5-phospho-D-ribosylamino)uracil + NADPH + H(+)</text>
        <dbReference type="Rhea" id="RHEA:17845"/>
        <dbReference type="ChEBI" id="CHEBI:15378"/>
        <dbReference type="ChEBI" id="CHEBI:57783"/>
        <dbReference type="ChEBI" id="CHEBI:58349"/>
        <dbReference type="ChEBI" id="CHEBI:58421"/>
        <dbReference type="ChEBI" id="CHEBI:58453"/>
        <dbReference type="EC" id="1.1.1.193"/>
    </reaction>
</comment>
<evidence type="ECO:0000256" key="7">
    <source>
        <dbReference type="ARBA" id="ARBA00022723"/>
    </source>
</evidence>
<dbReference type="NCBIfam" id="TIGR00326">
    <property type="entry name" value="eubact_ribD"/>
    <property type="match status" value="1"/>
</dbReference>
<evidence type="ECO:0000256" key="1">
    <source>
        <dbReference type="ARBA" id="ARBA00002151"/>
    </source>
</evidence>
<keyword evidence="9 12" id="KW-0521">NADP</keyword>
<dbReference type="PROSITE" id="PS00903">
    <property type="entry name" value="CYT_DCMP_DEAMINASES_1"/>
    <property type="match status" value="1"/>
</dbReference>
<reference evidence="14 15" key="1">
    <citation type="submission" date="2024-04" db="EMBL/GenBank/DDBJ databases">
        <title>Albibacterium profundi sp. nov., isolated from sediment of the Challenger Deep of Mariana Trench.</title>
        <authorList>
            <person name="Wang Y."/>
        </authorList>
    </citation>
    <scope>NUCLEOTIDE SEQUENCE [LARGE SCALE GENOMIC DNA]</scope>
    <source>
        <strain evidence="14 15">RHL897</strain>
    </source>
</reference>
<comment type="catalytic activity">
    <reaction evidence="12">
        <text>2,5-diamino-6-hydroxy-4-(5-phosphoribosylamino)-pyrimidine + H2O + H(+) = 5-amino-6-(5-phospho-D-ribosylamino)uracil + NH4(+)</text>
        <dbReference type="Rhea" id="RHEA:21868"/>
        <dbReference type="ChEBI" id="CHEBI:15377"/>
        <dbReference type="ChEBI" id="CHEBI:15378"/>
        <dbReference type="ChEBI" id="CHEBI:28938"/>
        <dbReference type="ChEBI" id="CHEBI:58453"/>
        <dbReference type="ChEBI" id="CHEBI:58614"/>
        <dbReference type="EC" id="3.5.4.26"/>
    </reaction>
</comment>
<dbReference type="Gene3D" id="3.40.140.10">
    <property type="entry name" value="Cytidine Deaminase, domain 2"/>
    <property type="match status" value="1"/>
</dbReference>
<evidence type="ECO:0000256" key="9">
    <source>
        <dbReference type="ARBA" id="ARBA00022857"/>
    </source>
</evidence>
<dbReference type="SUPFAM" id="SSF53927">
    <property type="entry name" value="Cytidine deaminase-like"/>
    <property type="match status" value="1"/>
</dbReference>
<comment type="cofactor">
    <cofactor evidence="12">
        <name>Zn(2+)</name>
        <dbReference type="ChEBI" id="CHEBI:29105"/>
    </cofactor>
    <text evidence="12">Binds 1 zinc ion.</text>
</comment>
<evidence type="ECO:0000256" key="8">
    <source>
        <dbReference type="ARBA" id="ARBA00022833"/>
    </source>
</evidence>
<evidence type="ECO:0000256" key="12">
    <source>
        <dbReference type="PIRNR" id="PIRNR006769"/>
    </source>
</evidence>
<comment type="similarity">
    <text evidence="4 12">In the N-terminal section; belongs to the cytidine and deoxycytidylate deaminase family.</text>
</comment>
<proteinExistence type="inferred from homology"/>
<dbReference type="InterPro" id="IPR002125">
    <property type="entry name" value="CMP_dCMP_dom"/>
</dbReference>
<comment type="function">
    <text evidence="1 12">Converts 2,5-diamino-6-(ribosylamino)-4(3h)-pyrimidinone 5'-phosphate into 5-amino-6-(ribosylamino)-2,4(1h,3h)-pyrimidinedione 5'-phosphate.</text>
</comment>
<dbReference type="Gene3D" id="3.40.430.10">
    <property type="entry name" value="Dihydrofolate Reductase, subunit A"/>
    <property type="match status" value="1"/>
</dbReference>
<evidence type="ECO:0000256" key="3">
    <source>
        <dbReference type="ARBA" id="ARBA00004910"/>
    </source>
</evidence>
<evidence type="ECO:0000313" key="15">
    <source>
        <dbReference type="Proteomes" id="UP001580928"/>
    </source>
</evidence>
<keyword evidence="8 12" id="KW-0862">Zinc</keyword>
<comment type="caution">
    <text evidence="14">The sequence shown here is derived from an EMBL/GenBank/DDBJ whole genome shotgun (WGS) entry which is preliminary data.</text>
</comment>
<keyword evidence="15" id="KW-1185">Reference proteome</keyword>
<dbReference type="EC" id="1.1.1.193" evidence="12"/>
<feature type="domain" description="CMP/dCMP-type deaminase" evidence="13">
    <location>
        <begin position="2"/>
        <end position="132"/>
    </location>
</feature>
<dbReference type="Pfam" id="PF01872">
    <property type="entry name" value="RibD_C"/>
    <property type="match status" value="1"/>
</dbReference>
<dbReference type="GO" id="GO:0008835">
    <property type="term" value="F:diaminohydroxyphosphoribosylaminopyrimidine deaminase activity"/>
    <property type="evidence" value="ECO:0007669"/>
    <property type="project" value="UniProtKB-EC"/>
</dbReference>
<dbReference type="EC" id="3.5.4.26" evidence="12"/>
<gene>
    <name evidence="14" type="primary">ribD</name>
    <name evidence="14" type="ORF">WKR92_03075</name>
</gene>
<dbReference type="InterPro" id="IPR002734">
    <property type="entry name" value="RibDG_C"/>
</dbReference>
<evidence type="ECO:0000256" key="10">
    <source>
        <dbReference type="ARBA" id="ARBA00023002"/>
    </source>
</evidence>
<evidence type="ECO:0000256" key="6">
    <source>
        <dbReference type="ARBA" id="ARBA00022619"/>
    </source>
</evidence>
<evidence type="ECO:0000256" key="4">
    <source>
        <dbReference type="ARBA" id="ARBA00005259"/>
    </source>
</evidence>
<dbReference type="InterPro" id="IPR004794">
    <property type="entry name" value="Eubact_RibD"/>
</dbReference>
<dbReference type="CDD" id="cd01284">
    <property type="entry name" value="Riboflavin_deaminase-reductase"/>
    <property type="match status" value="1"/>
</dbReference>